<dbReference type="EMBL" id="VGLS01001212">
    <property type="protein sequence ID" value="MBM3227137.1"/>
    <property type="molecule type" value="Genomic_DNA"/>
</dbReference>
<evidence type="ECO:0000313" key="2">
    <source>
        <dbReference type="EMBL" id="MBM3227137.1"/>
    </source>
</evidence>
<comment type="caution">
    <text evidence="2">The sequence shown here is derived from an EMBL/GenBank/DDBJ whole genome shotgun (WGS) entry which is preliminary data.</text>
</comment>
<dbReference type="InterPro" id="IPR011990">
    <property type="entry name" value="TPR-like_helical_dom_sf"/>
</dbReference>
<dbReference type="Proteomes" id="UP000712673">
    <property type="component" value="Unassembled WGS sequence"/>
</dbReference>
<organism evidence="2 3">
    <name type="scientific">Tectimicrobiota bacterium</name>
    <dbReference type="NCBI Taxonomy" id="2528274"/>
    <lineage>
        <taxon>Bacteria</taxon>
        <taxon>Pseudomonadati</taxon>
        <taxon>Nitrospinota/Tectimicrobiota group</taxon>
        <taxon>Candidatus Tectimicrobiota</taxon>
    </lineage>
</organism>
<reference evidence="2" key="1">
    <citation type="submission" date="2019-03" db="EMBL/GenBank/DDBJ databases">
        <title>Lake Tanganyika Metagenome-Assembled Genomes (MAGs).</title>
        <authorList>
            <person name="Tran P."/>
        </authorList>
    </citation>
    <scope>NUCLEOTIDE SEQUENCE</scope>
    <source>
        <strain evidence="2">K_DeepCast_65m_m2_066</strain>
    </source>
</reference>
<dbReference type="PROSITE" id="PS51257">
    <property type="entry name" value="PROKAR_LIPOPROTEIN"/>
    <property type="match status" value="1"/>
</dbReference>
<gene>
    <name evidence="2" type="ORF">FJZ47_25500</name>
</gene>
<dbReference type="SUPFAM" id="SSF48452">
    <property type="entry name" value="TPR-like"/>
    <property type="match status" value="1"/>
</dbReference>
<evidence type="ECO:0000256" key="1">
    <source>
        <dbReference type="SAM" id="SignalP"/>
    </source>
</evidence>
<protein>
    <recommendedName>
        <fullName evidence="4">Tetratricopeptide repeat protein</fullName>
    </recommendedName>
</protein>
<feature type="chain" id="PRO_5037620357" description="Tetratricopeptide repeat protein" evidence="1">
    <location>
        <begin position="22"/>
        <end position="160"/>
    </location>
</feature>
<keyword evidence="1" id="KW-0732">Signal</keyword>
<accession>A0A937W8V0</accession>
<dbReference type="Gene3D" id="1.25.40.10">
    <property type="entry name" value="Tetratricopeptide repeat domain"/>
    <property type="match status" value="1"/>
</dbReference>
<proteinExistence type="predicted"/>
<dbReference type="AlphaFoldDB" id="A0A937W8V0"/>
<feature type="signal peptide" evidence="1">
    <location>
        <begin position="1"/>
        <end position="21"/>
    </location>
</feature>
<name>A0A937W8V0_UNCTE</name>
<sequence>MLRFSAPFLCTVLLHSALVAAACEQAQALYEQALRPGVAAATQVSLLERSLQACDSFEAYVALAQAYAQQHDITPAMATLRKAYGFANTPDQQAALWRDMARLHQKQRDHDAALLADKTSLRFMRQRAVEQEMLALERAMGGGMLSASRITSTLSKGLAD</sequence>
<evidence type="ECO:0000313" key="3">
    <source>
        <dbReference type="Proteomes" id="UP000712673"/>
    </source>
</evidence>
<feature type="non-terminal residue" evidence="2">
    <location>
        <position position="160"/>
    </location>
</feature>
<evidence type="ECO:0008006" key="4">
    <source>
        <dbReference type="Google" id="ProtNLM"/>
    </source>
</evidence>